<gene>
    <name evidence="2" type="ORF">HanXRQr2_Chr01g0041941</name>
</gene>
<dbReference type="EMBL" id="MNCJ02000316">
    <property type="protein sequence ID" value="KAF5823773.1"/>
    <property type="molecule type" value="Genomic_DNA"/>
</dbReference>
<evidence type="ECO:0000313" key="3">
    <source>
        <dbReference type="Proteomes" id="UP000215914"/>
    </source>
</evidence>
<name>A0A9K3JZH2_HELAN</name>
<organism evidence="2 3">
    <name type="scientific">Helianthus annuus</name>
    <name type="common">Common sunflower</name>
    <dbReference type="NCBI Taxonomy" id="4232"/>
    <lineage>
        <taxon>Eukaryota</taxon>
        <taxon>Viridiplantae</taxon>
        <taxon>Streptophyta</taxon>
        <taxon>Embryophyta</taxon>
        <taxon>Tracheophyta</taxon>
        <taxon>Spermatophyta</taxon>
        <taxon>Magnoliopsida</taxon>
        <taxon>eudicotyledons</taxon>
        <taxon>Gunneridae</taxon>
        <taxon>Pentapetalae</taxon>
        <taxon>asterids</taxon>
        <taxon>campanulids</taxon>
        <taxon>Asterales</taxon>
        <taxon>Asteraceae</taxon>
        <taxon>Asteroideae</taxon>
        <taxon>Heliantheae alliance</taxon>
        <taxon>Heliantheae</taxon>
        <taxon>Helianthus</taxon>
    </lineage>
</organism>
<accession>A0A9K3JZH2</accession>
<keyword evidence="3" id="KW-1185">Reference proteome</keyword>
<evidence type="ECO:0000313" key="2">
    <source>
        <dbReference type="EMBL" id="KAF5823773.1"/>
    </source>
</evidence>
<comment type="caution">
    <text evidence="2">The sequence shown here is derived from an EMBL/GenBank/DDBJ whole genome shotgun (WGS) entry which is preliminary data.</text>
</comment>
<keyword evidence="1" id="KW-1133">Transmembrane helix</keyword>
<proteinExistence type="predicted"/>
<sequence length="52" mass="6326">MYIFSMKILTINSILFLFNIFQIFGSASPLFFLFFFSALLFFYFFSLFLFDF</sequence>
<protein>
    <submittedName>
        <fullName evidence="2">Uncharacterized protein</fullName>
    </submittedName>
</protein>
<evidence type="ECO:0000256" key="1">
    <source>
        <dbReference type="SAM" id="Phobius"/>
    </source>
</evidence>
<keyword evidence="1" id="KW-0812">Transmembrane</keyword>
<dbReference type="Gramene" id="mRNA:HanXRQr2_Chr01g0041941">
    <property type="protein sequence ID" value="CDS:HanXRQr2_Chr01g0041941.1"/>
    <property type="gene ID" value="HanXRQr2_Chr01g0041941"/>
</dbReference>
<feature type="transmembrane region" description="Helical" evidence="1">
    <location>
        <begin position="30"/>
        <end position="50"/>
    </location>
</feature>
<dbReference type="Proteomes" id="UP000215914">
    <property type="component" value="Unassembled WGS sequence"/>
</dbReference>
<reference evidence="2" key="1">
    <citation type="journal article" date="2017" name="Nature">
        <title>The sunflower genome provides insights into oil metabolism, flowering and Asterid evolution.</title>
        <authorList>
            <person name="Badouin H."/>
            <person name="Gouzy J."/>
            <person name="Grassa C.J."/>
            <person name="Murat F."/>
            <person name="Staton S.E."/>
            <person name="Cottret L."/>
            <person name="Lelandais-Briere C."/>
            <person name="Owens G.L."/>
            <person name="Carrere S."/>
            <person name="Mayjonade B."/>
            <person name="Legrand L."/>
            <person name="Gill N."/>
            <person name="Kane N.C."/>
            <person name="Bowers J.E."/>
            <person name="Hubner S."/>
            <person name="Bellec A."/>
            <person name="Berard A."/>
            <person name="Berges H."/>
            <person name="Blanchet N."/>
            <person name="Boniface M.C."/>
            <person name="Brunel D."/>
            <person name="Catrice O."/>
            <person name="Chaidir N."/>
            <person name="Claudel C."/>
            <person name="Donnadieu C."/>
            <person name="Faraut T."/>
            <person name="Fievet G."/>
            <person name="Helmstetter N."/>
            <person name="King M."/>
            <person name="Knapp S.J."/>
            <person name="Lai Z."/>
            <person name="Le Paslier M.C."/>
            <person name="Lippi Y."/>
            <person name="Lorenzon L."/>
            <person name="Mandel J.R."/>
            <person name="Marage G."/>
            <person name="Marchand G."/>
            <person name="Marquand E."/>
            <person name="Bret-Mestries E."/>
            <person name="Morien E."/>
            <person name="Nambeesan S."/>
            <person name="Nguyen T."/>
            <person name="Pegot-Espagnet P."/>
            <person name="Pouilly N."/>
            <person name="Raftis F."/>
            <person name="Sallet E."/>
            <person name="Schiex T."/>
            <person name="Thomas J."/>
            <person name="Vandecasteele C."/>
            <person name="Vares D."/>
            <person name="Vear F."/>
            <person name="Vautrin S."/>
            <person name="Crespi M."/>
            <person name="Mangin B."/>
            <person name="Burke J.M."/>
            <person name="Salse J."/>
            <person name="Munos S."/>
            <person name="Vincourt P."/>
            <person name="Rieseberg L.H."/>
            <person name="Langlade N.B."/>
        </authorList>
    </citation>
    <scope>NUCLEOTIDE SEQUENCE</scope>
    <source>
        <tissue evidence="2">Leaves</tissue>
    </source>
</reference>
<reference evidence="2" key="2">
    <citation type="submission" date="2020-06" db="EMBL/GenBank/DDBJ databases">
        <title>Helianthus annuus Genome sequencing and assembly Release 2.</title>
        <authorList>
            <person name="Gouzy J."/>
            <person name="Langlade N."/>
            <person name="Munos S."/>
        </authorList>
    </citation>
    <scope>NUCLEOTIDE SEQUENCE</scope>
    <source>
        <tissue evidence="2">Leaves</tissue>
    </source>
</reference>
<keyword evidence="1" id="KW-0472">Membrane</keyword>
<dbReference type="AlphaFoldDB" id="A0A9K3JZH2"/>
<feature type="transmembrane region" description="Helical" evidence="1">
    <location>
        <begin position="7"/>
        <end position="24"/>
    </location>
</feature>